<feature type="compositionally biased region" description="Basic and acidic residues" evidence="4">
    <location>
        <begin position="29"/>
        <end position="43"/>
    </location>
</feature>
<dbReference type="Pfam" id="PF08597">
    <property type="entry name" value="eIF3_subunit"/>
    <property type="match status" value="1"/>
</dbReference>
<feature type="compositionally biased region" description="Basic residues" evidence="4">
    <location>
        <begin position="171"/>
        <end position="180"/>
    </location>
</feature>
<sequence>MADQWPDEIPPNAQVNDDEDVADDWETALDEKPKQSDVEEKPKTTTVAKSSKKKSEESQKPNKQAGRNTPQEELDQNKQNDEDEKSESADKAGIVRSLNDIDLYKREEFLDYSHRLYTRLKPISTSEFYPEFIDQFLRGITEPMSIDDVKRLAASLQAITIRKQGDEREKKSKAKAKKQTKPQLRTGRQSDYGAFGNGDNDYDQDNDYDDEDFM</sequence>
<evidence type="ECO:0000313" key="8">
    <source>
        <dbReference type="Proteomes" id="UP000663852"/>
    </source>
</evidence>
<dbReference type="InterPro" id="IPR013906">
    <property type="entry name" value="eIF3j"/>
</dbReference>
<evidence type="ECO:0000256" key="4">
    <source>
        <dbReference type="SAM" id="MobiDB-lite"/>
    </source>
</evidence>
<keyword evidence="7" id="KW-1185">Reference proteome</keyword>
<dbReference type="PANTHER" id="PTHR21681:SF0">
    <property type="entry name" value="EUKARYOTIC TRANSLATION INITIATION FACTOR 3 SUBUNIT J"/>
    <property type="match status" value="1"/>
</dbReference>
<keyword evidence="2" id="KW-0396">Initiation factor</keyword>
<comment type="caution">
    <text evidence="5">The sequence shown here is derived from an EMBL/GenBank/DDBJ whole genome shotgun (WGS) entry which is preliminary data.</text>
</comment>
<keyword evidence="3" id="KW-0648">Protein biosynthesis</keyword>
<name>A0A813RYC5_ADIRI</name>
<feature type="compositionally biased region" description="Polar residues" evidence="4">
    <location>
        <begin position="61"/>
        <end position="71"/>
    </location>
</feature>
<dbReference type="InterPro" id="IPR023194">
    <property type="entry name" value="eIF3-like_dom_sf"/>
</dbReference>
<gene>
    <name evidence="5" type="ORF">EDS130_LOCUS4269</name>
    <name evidence="6" type="ORF">XAT740_LOCUS25704</name>
</gene>
<feature type="compositionally biased region" description="Acidic residues" evidence="4">
    <location>
        <begin position="16"/>
        <end position="28"/>
    </location>
</feature>
<evidence type="ECO:0000313" key="5">
    <source>
        <dbReference type="EMBL" id="CAF0789465.1"/>
    </source>
</evidence>
<dbReference type="Proteomes" id="UP000663852">
    <property type="component" value="Unassembled WGS sequence"/>
</dbReference>
<feature type="region of interest" description="Disordered" evidence="4">
    <location>
        <begin position="1"/>
        <end position="97"/>
    </location>
</feature>
<dbReference type="Gene3D" id="1.10.246.60">
    <property type="entry name" value="Eukaryotic translation initiation factor 3 like domains"/>
    <property type="match status" value="1"/>
</dbReference>
<dbReference type="AlphaFoldDB" id="A0A813RYC5"/>
<reference evidence="5" key="1">
    <citation type="submission" date="2021-02" db="EMBL/GenBank/DDBJ databases">
        <authorList>
            <person name="Nowell W R."/>
        </authorList>
    </citation>
    <scope>NUCLEOTIDE SEQUENCE</scope>
</reference>
<evidence type="ECO:0000313" key="7">
    <source>
        <dbReference type="Proteomes" id="UP000663828"/>
    </source>
</evidence>
<proteinExistence type="predicted"/>
<feature type="region of interest" description="Disordered" evidence="4">
    <location>
        <begin position="163"/>
        <end position="214"/>
    </location>
</feature>
<organism evidence="5 8">
    <name type="scientific">Adineta ricciae</name>
    <name type="common">Rotifer</name>
    <dbReference type="NCBI Taxonomy" id="249248"/>
    <lineage>
        <taxon>Eukaryota</taxon>
        <taxon>Metazoa</taxon>
        <taxon>Spiralia</taxon>
        <taxon>Gnathifera</taxon>
        <taxon>Rotifera</taxon>
        <taxon>Eurotatoria</taxon>
        <taxon>Bdelloidea</taxon>
        <taxon>Adinetida</taxon>
        <taxon>Adinetidae</taxon>
        <taxon>Adineta</taxon>
    </lineage>
</organism>
<dbReference type="PANTHER" id="PTHR21681">
    <property type="entry name" value="EUKARYOTIC TRANSLATION INITIATION FACTOR 3 SUBUNIT J"/>
    <property type="match status" value="1"/>
</dbReference>
<keyword evidence="1" id="KW-0963">Cytoplasm</keyword>
<feature type="compositionally biased region" description="Basic and acidic residues" evidence="4">
    <location>
        <begin position="75"/>
        <end position="90"/>
    </location>
</feature>
<dbReference type="OrthoDB" id="20381at2759"/>
<evidence type="ECO:0000256" key="1">
    <source>
        <dbReference type="ARBA" id="ARBA00022490"/>
    </source>
</evidence>
<evidence type="ECO:0000256" key="3">
    <source>
        <dbReference type="ARBA" id="ARBA00022917"/>
    </source>
</evidence>
<feature type="compositionally biased region" description="Acidic residues" evidence="4">
    <location>
        <begin position="200"/>
        <end position="214"/>
    </location>
</feature>
<dbReference type="EMBL" id="CAJNOJ010000011">
    <property type="protein sequence ID" value="CAF0789465.1"/>
    <property type="molecule type" value="Genomic_DNA"/>
</dbReference>
<dbReference type="Proteomes" id="UP000663828">
    <property type="component" value="Unassembled WGS sequence"/>
</dbReference>
<evidence type="ECO:0008006" key="9">
    <source>
        <dbReference type="Google" id="ProtNLM"/>
    </source>
</evidence>
<dbReference type="GO" id="GO:0003743">
    <property type="term" value="F:translation initiation factor activity"/>
    <property type="evidence" value="ECO:0007669"/>
    <property type="project" value="UniProtKB-KW"/>
</dbReference>
<accession>A0A813RYC5</accession>
<dbReference type="EMBL" id="CAJNOR010002051">
    <property type="protein sequence ID" value="CAF1240321.1"/>
    <property type="molecule type" value="Genomic_DNA"/>
</dbReference>
<protein>
    <recommendedName>
        <fullName evidence="9">Eukaryotic translation initiation factor 3 30 kDa subunit</fullName>
    </recommendedName>
</protein>
<evidence type="ECO:0000256" key="2">
    <source>
        <dbReference type="ARBA" id="ARBA00022540"/>
    </source>
</evidence>
<dbReference type="GO" id="GO:0005852">
    <property type="term" value="C:eukaryotic translation initiation factor 3 complex"/>
    <property type="evidence" value="ECO:0007669"/>
    <property type="project" value="InterPro"/>
</dbReference>
<evidence type="ECO:0000313" key="6">
    <source>
        <dbReference type="EMBL" id="CAF1240321.1"/>
    </source>
</evidence>